<dbReference type="InterPro" id="IPR051515">
    <property type="entry name" value="IRG"/>
</dbReference>
<dbReference type="PANTHER" id="PTHR32341">
    <property type="entry name" value="INTERFERON-INDUCIBLE GTPASE"/>
    <property type="match status" value="1"/>
</dbReference>
<dbReference type="GO" id="GO:0016020">
    <property type="term" value="C:membrane"/>
    <property type="evidence" value="ECO:0007669"/>
    <property type="project" value="InterPro"/>
</dbReference>
<keyword evidence="2" id="KW-0547">Nucleotide-binding</keyword>
<dbReference type="PROSITE" id="PS51716">
    <property type="entry name" value="G_IRG"/>
    <property type="match status" value="1"/>
</dbReference>
<evidence type="ECO:0000256" key="1">
    <source>
        <dbReference type="ARBA" id="ARBA00005429"/>
    </source>
</evidence>
<evidence type="ECO:0000256" key="4">
    <source>
        <dbReference type="ARBA" id="ARBA00023134"/>
    </source>
</evidence>
<dbReference type="GO" id="GO:0016787">
    <property type="term" value="F:hydrolase activity"/>
    <property type="evidence" value="ECO:0007669"/>
    <property type="project" value="UniProtKB-KW"/>
</dbReference>
<comment type="caution">
    <text evidence="5">The sequence shown here is derived from an EMBL/GenBank/DDBJ whole genome shotgun (WGS) entry which is preliminary data.</text>
</comment>
<protein>
    <submittedName>
        <fullName evidence="5">Interferon-inducible GTPase 5-like</fullName>
    </submittedName>
</protein>
<keyword evidence="3" id="KW-0378">Hydrolase</keyword>
<sequence length="505" mass="56433">MVRSALVCIDSILSLDKRKNKIFFSISGGLDCHCCTSGSLKENEDKTDSVLGNWNSHYDDIDVVKKEHIFEDENSGGKTSLVERSLNPKQEETGAGVDNKTTGCCSHLTKLVDVEKKEHIFEDEDTGEKTSLVERSLNPNQEETVAGVDNKTTDFDCCSQLTKLDGQLSMITRIKIYEDKTDGVLGNCNSHYVGDTSDLTQQYLTEARTCIKQNCVSGIEEFIRKKLEEWKDVKIRFGITGDSGAGKSAFINAIRGKVKTLLQEFEYAGSHKLKDDDVGAAEVDMVDATTEPTEYHHPNNPIISFVHLPGIGRFIQNDLELATKVKSIGKSFFFIRTKIDYDGRLKDEKPINEADILEKIRQNYLQHVKDLISSEKENFLISNYHKDKWDFNRLIAGISDASPVLQRECLTLSLSNLTPERLKRKAKFFKAQAFAVVTVSAETGVFPVPGVGGAIEVALIEGMVIAGSISFFFTLRYLLRSINELEVAAMVVWDNAAKQIIHNHK</sequence>
<dbReference type="OrthoDB" id="422720at2759"/>
<organism evidence="5 6">
    <name type="scientific">Paramuricea clavata</name>
    <name type="common">Red gorgonian</name>
    <name type="synonym">Violescent sea-whip</name>
    <dbReference type="NCBI Taxonomy" id="317549"/>
    <lineage>
        <taxon>Eukaryota</taxon>
        <taxon>Metazoa</taxon>
        <taxon>Cnidaria</taxon>
        <taxon>Anthozoa</taxon>
        <taxon>Octocorallia</taxon>
        <taxon>Malacalcyonacea</taxon>
        <taxon>Plexauridae</taxon>
        <taxon>Paramuricea</taxon>
    </lineage>
</organism>
<accession>A0A6S7HW97</accession>
<proteinExistence type="inferred from homology"/>
<comment type="similarity">
    <text evidence="1">Belongs to the TRAFAC class dynamin-like GTPase superfamily. IRG family.</text>
</comment>
<dbReference type="EMBL" id="CACRXK020003415">
    <property type="protein sequence ID" value="CAB3998701.1"/>
    <property type="molecule type" value="Genomic_DNA"/>
</dbReference>
<dbReference type="Gene3D" id="3.40.50.300">
    <property type="entry name" value="P-loop containing nucleotide triphosphate hydrolases"/>
    <property type="match status" value="2"/>
</dbReference>
<keyword evidence="6" id="KW-1185">Reference proteome</keyword>
<keyword evidence="4" id="KW-0342">GTP-binding</keyword>
<dbReference type="SUPFAM" id="SSF52540">
    <property type="entry name" value="P-loop containing nucleoside triphosphate hydrolases"/>
    <property type="match status" value="1"/>
</dbReference>
<evidence type="ECO:0000313" key="5">
    <source>
        <dbReference type="EMBL" id="CAB3998701.1"/>
    </source>
</evidence>
<evidence type="ECO:0000256" key="2">
    <source>
        <dbReference type="ARBA" id="ARBA00022741"/>
    </source>
</evidence>
<dbReference type="GO" id="GO:0005525">
    <property type="term" value="F:GTP binding"/>
    <property type="evidence" value="ECO:0007669"/>
    <property type="project" value="UniProtKB-KW"/>
</dbReference>
<evidence type="ECO:0000313" key="6">
    <source>
        <dbReference type="Proteomes" id="UP001152795"/>
    </source>
</evidence>
<dbReference type="InterPro" id="IPR030385">
    <property type="entry name" value="G_IRG_dom"/>
</dbReference>
<reference evidence="5" key="1">
    <citation type="submission" date="2020-04" db="EMBL/GenBank/DDBJ databases">
        <authorList>
            <person name="Alioto T."/>
            <person name="Alioto T."/>
            <person name="Gomez Garrido J."/>
        </authorList>
    </citation>
    <scope>NUCLEOTIDE SEQUENCE</scope>
    <source>
        <strain evidence="5">A484AB</strain>
    </source>
</reference>
<dbReference type="Proteomes" id="UP001152795">
    <property type="component" value="Unassembled WGS sequence"/>
</dbReference>
<dbReference type="AlphaFoldDB" id="A0A6S7HW97"/>
<gene>
    <name evidence="5" type="ORF">PACLA_8A056656</name>
</gene>
<dbReference type="Pfam" id="PF05049">
    <property type="entry name" value="IIGP"/>
    <property type="match status" value="2"/>
</dbReference>
<dbReference type="InterPro" id="IPR007743">
    <property type="entry name" value="Immunity-related_GTPase-like"/>
</dbReference>
<dbReference type="InterPro" id="IPR027417">
    <property type="entry name" value="P-loop_NTPase"/>
</dbReference>
<dbReference type="PANTHER" id="PTHR32341:SF10">
    <property type="entry name" value="INTERFERON-INDUCIBLE GTPASE 5"/>
    <property type="match status" value="1"/>
</dbReference>
<name>A0A6S7HW97_PARCT</name>
<evidence type="ECO:0000256" key="3">
    <source>
        <dbReference type="ARBA" id="ARBA00022801"/>
    </source>
</evidence>